<dbReference type="GO" id="GO:0046404">
    <property type="term" value="F:ATP-dependent polydeoxyribonucleotide 5'-hydroxyl-kinase activity"/>
    <property type="evidence" value="ECO:0007669"/>
    <property type="project" value="TreeGrafter"/>
</dbReference>
<dbReference type="InterPro" id="IPR006551">
    <property type="entry name" value="Polynucleotide_phosphatase"/>
</dbReference>
<dbReference type="InterPro" id="IPR023214">
    <property type="entry name" value="HAD_sf"/>
</dbReference>
<protein>
    <submittedName>
        <fullName evidence="2">Pnk1</fullName>
    </submittedName>
</protein>
<accession>A0A8H7ZD76</accession>
<dbReference type="Proteomes" id="UP000669133">
    <property type="component" value="Unassembled WGS sequence"/>
</dbReference>
<dbReference type="PANTHER" id="PTHR12083">
    <property type="entry name" value="BIFUNCTIONAL POLYNUCLEOTIDE PHOSPHATASE/KINASE"/>
    <property type="match status" value="1"/>
</dbReference>
<proteinExistence type="predicted"/>
<dbReference type="OrthoDB" id="19045at2759"/>
<keyword evidence="3" id="KW-1185">Reference proteome</keyword>
<evidence type="ECO:0000256" key="1">
    <source>
        <dbReference type="SAM" id="MobiDB-lite"/>
    </source>
</evidence>
<evidence type="ECO:0000313" key="2">
    <source>
        <dbReference type="EMBL" id="KAG5417270.1"/>
    </source>
</evidence>
<dbReference type="NCBIfam" id="TIGR01662">
    <property type="entry name" value="HAD-SF-IIIA"/>
    <property type="match status" value="1"/>
</dbReference>
<dbReference type="GO" id="GO:0046403">
    <property type="term" value="F:polynucleotide 3'-phosphatase activity"/>
    <property type="evidence" value="ECO:0007669"/>
    <property type="project" value="TreeGrafter"/>
</dbReference>
<organism evidence="2 3">
    <name type="scientific">Candida metapsilosis</name>
    <dbReference type="NCBI Taxonomy" id="273372"/>
    <lineage>
        <taxon>Eukaryota</taxon>
        <taxon>Fungi</taxon>
        <taxon>Dikarya</taxon>
        <taxon>Ascomycota</taxon>
        <taxon>Saccharomycotina</taxon>
        <taxon>Pichiomycetes</taxon>
        <taxon>Debaryomycetaceae</taxon>
        <taxon>Candida/Lodderomyces clade</taxon>
        <taxon>Candida</taxon>
    </lineage>
</organism>
<dbReference type="NCBIfam" id="TIGR01664">
    <property type="entry name" value="DNA-3'-Pase"/>
    <property type="match status" value="1"/>
</dbReference>
<feature type="region of interest" description="Disordered" evidence="1">
    <location>
        <begin position="1"/>
        <end position="20"/>
    </location>
</feature>
<comment type="caution">
    <text evidence="2">The sequence shown here is derived from an EMBL/GenBank/DDBJ whole genome shotgun (WGS) entry which is preliminary data.</text>
</comment>
<dbReference type="Pfam" id="PF08645">
    <property type="entry name" value="PNK3P"/>
    <property type="match status" value="1"/>
</dbReference>
<dbReference type="EMBL" id="JAEOAQ010000007">
    <property type="protein sequence ID" value="KAG5417270.1"/>
    <property type="molecule type" value="Genomic_DNA"/>
</dbReference>
<dbReference type="RefSeq" id="XP_067546386.1">
    <property type="nucleotide sequence ID" value="XM_067694024.1"/>
</dbReference>
<dbReference type="InterPro" id="IPR013954">
    <property type="entry name" value="PNK3P"/>
</dbReference>
<gene>
    <name evidence="2" type="ORF">I9W82_004903</name>
</gene>
<evidence type="ECO:0000313" key="3">
    <source>
        <dbReference type="Proteomes" id="UP000669133"/>
    </source>
</evidence>
<reference evidence="2 3" key="1">
    <citation type="submission" date="2020-12" db="EMBL/GenBank/DDBJ databases">
        <title>Effect of drift, selection, and recombination on the evolution of hybrid genomes in Candida yeast pathogens.</title>
        <authorList>
            <person name="Mixao V."/>
            <person name="Ksiezopolska E."/>
            <person name="Saus E."/>
            <person name="Boekhout T."/>
            <person name="Gacser A."/>
            <person name="Gabaldon T."/>
        </authorList>
    </citation>
    <scope>NUCLEOTIDE SEQUENCE [LARGE SCALE GENOMIC DNA]</scope>
    <source>
        <strain evidence="2 3">BP57</strain>
    </source>
</reference>
<dbReference type="InterPro" id="IPR036412">
    <property type="entry name" value="HAD-like_sf"/>
</dbReference>
<dbReference type="Gene3D" id="3.40.50.1000">
    <property type="entry name" value="HAD superfamily/HAD-like"/>
    <property type="match status" value="1"/>
</dbReference>
<dbReference type="PANTHER" id="PTHR12083:SF9">
    <property type="entry name" value="BIFUNCTIONAL POLYNUCLEOTIDE PHOSPHATASE_KINASE"/>
    <property type="match status" value="1"/>
</dbReference>
<dbReference type="AlphaFoldDB" id="A0A8H7ZD76"/>
<dbReference type="GeneID" id="93653532"/>
<dbReference type="GO" id="GO:0006281">
    <property type="term" value="P:DNA repair"/>
    <property type="evidence" value="ECO:0007669"/>
    <property type="project" value="TreeGrafter"/>
</dbReference>
<dbReference type="GO" id="GO:0003690">
    <property type="term" value="F:double-stranded DNA binding"/>
    <property type="evidence" value="ECO:0007669"/>
    <property type="project" value="TreeGrafter"/>
</dbReference>
<name>A0A8H7ZD76_9ASCO</name>
<dbReference type="InterPro" id="IPR006549">
    <property type="entry name" value="HAD-SF_hydro_IIIA"/>
</dbReference>
<dbReference type="SUPFAM" id="SSF56784">
    <property type="entry name" value="HAD-like"/>
    <property type="match status" value="1"/>
</dbReference>
<sequence>MISKPKTSVNGSSNLPSTATPSKLIEKKIETSLDSTKFEHGWEAIGTHLIRNISAPQVPGEKVKVAAFDLDGTLITTKSGVKFSKGPTDWKWWGNSLAKVPEAISKLCNSGYLIVIFTNQGAVVVNNNSKSYGNLKTKLNLVYAELSKFNVKSVYVYASPKKPSKGPTSSEEQHKLMRKPEIGMWQDLESVLTDQGKAIDYKQSFFVGDAAGRKQDFSDSDLKFAENAKIDFKTPEEFFND</sequence>